<evidence type="ECO:0000313" key="2">
    <source>
        <dbReference type="Proteomes" id="UP000001396"/>
    </source>
</evidence>
<dbReference type="InParanoid" id="D3B092"/>
<dbReference type="Proteomes" id="UP000001396">
    <property type="component" value="Unassembled WGS sequence"/>
</dbReference>
<dbReference type="InterPro" id="IPR036770">
    <property type="entry name" value="Ankyrin_rpt-contain_sf"/>
</dbReference>
<dbReference type="Gene3D" id="1.25.40.20">
    <property type="entry name" value="Ankyrin repeat-containing domain"/>
    <property type="match status" value="1"/>
</dbReference>
<dbReference type="AlphaFoldDB" id="D3B092"/>
<evidence type="ECO:0000313" key="1">
    <source>
        <dbReference type="EMBL" id="EFA84716.1"/>
    </source>
</evidence>
<dbReference type="SUPFAM" id="SSF140860">
    <property type="entry name" value="Pseudo ankyrin repeat-like"/>
    <property type="match status" value="1"/>
</dbReference>
<dbReference type="GeneID" id="31357236"/>
<sequence length="68" mass="7650">MKKNSISLDVCRASVNNDCLDMIKYLNDQYPEESSWSTAIDTAASNGNLAIVKYLCENRSDRCTEIAR</sequence>
<protein>
    <recommendedName>
        <fullName evidence="3">Ankyrin repeat protein</fullName>
    </recommendedName>
</protein>
<dbReference type="EMBL" id="ADBJ01000008">
    <property type="protein sequence ID" value="EFA84716.1"/>
    <property type="molecule type" value="Genomic_DNA"/>
</dbReference>
<reference evidence="1 2" key="1">
    <citation type="journal article" date="2011" name="Genome Res.">
        <title>Phylogeny-wide analysis of social amoeba genomes highlights ancient origins for complex intercellular communication.</title>
        <authorList>
            <person name="Heidel A.J."/>
            <person name="Lawal H.M."/>
            <person name="Felder M."/>
            <person name="Schilde C."/>
            <person name="Helps N.R."/>
            <person name="Tunggal B."/>
            <person name="Rivero F."/>
            <person name="John U."/>
            <person name="Schleicher M."/>
            <person name="Eichinger L."/>
            <person name="Platzer M."/>
            <person name="Noegel A.A."/>
            <person name="Schaap P."/>
            <person name="Gloeckner G."/>
        </authorList>
    </citation>
    <scope>NUCLEOTIDE SEQUENCE [LARGE SCALE GENOMIC DNA]</scope>
    <source>
        <strain evidence="2">ATCC 26659 / Pp 5 / PN500</strain>
    </source>
</reference>
<dbReference type="RefSeq" id="XP_020436828.1">
    <property type="nucleotide sequence ID" value="XM_020572711.1"/>
</dbReference>
<accession>D3B092</accession>
<proteinExistence type="predicted"/>
<gene>
    <name evidence="1" type="ORF">PPL_01708</name>
</gene>
<dbReference type="InterPro" id="IPR002110">
    <property type="entry name" value="Ankyrin_rpt"/>
</dbReference>
<dbReference type="Pfam" id="PF13606">
    <property type="entry name" value="Ank_3"/>
    <property type="match status" value="1"/>
</dbReference>
<evidence type="ECO:0008006" key="3">
    <source>
        <dbReference type="Google" id="ProtNLM"/>
    </source>
</evidence>
<organism evidence="1 2">
    <name type="scientific">Heterostelium pallidum (strain ATCC 26659 / Pp 5 / PN500)</name>
    <name type="common">Cellular slime mold</name>
    <name type="synonym">Polysphondylium pallidum</name>
    <dbReference type="NCBI Taxonomy" id="670386"/>
    <lineage>
        <taxon>Eukaryota</taxon>
        <taxon>Amoebozoa</taxon>
        <taxon>Evosea</taxon>
        <taxon>Eumycetozoa</taxon>
        <taxon>Dictyostelia</taxon>
        <taxon>Acytosteliales</taxon>
        <taxon>Acytosteliaceae</taxon>
        <taxon>Heterostelium</taxon>
    </lineage>
</organism>
<name>D3B092_HETP5</name>
<comment type="caution">
    <text evidence="1">The sequence shown here is derived from an EMBL/GenBank/DDBJ whole genome shotgun (WGS) entry which is preliminary data.</text>
</comment>
<keyword evidence="2" id="KW-1185">Reference proteome</keyword>